<dbReference type="RefSeq" id="WP_077462988.1">
    <property type="nucleotide sequence ID" value="NZ_MLAA01000015.1"/>
</dbReference>
<comment type="similarity">
    <text evidence="2">Belongs to the TonB-dependent receptor family. Hemoglobin/haptoglobin binding protein subfamily.</text>
</comment>
<keyword evidence="9 12" id="KW-0472">Membrane</keyword>
<dbReference type="InterPro" id="IPR036942">
    <property type="entry name" value="Beta-barrel_TonB_sf"/>
</dbReference>
<evidence type="ECO:0000256" key="13">
    <source>
        <dbReference type="PROSITE-ProRule" id="PRU10144"/>
    </source>
</evidence>
<gene>
    <name evidence="17" type="ORF">BKG89_04460</name>
</gene>
<evidence type="ECO:0000256" key="5">
    <source>
        <dbReference type="ARBA" id="ARBA00022692"/>
    </source>
</evidence>
<dbReference type="Gene3D" id="2.170.130.10">
    <property type="entry name" value="TonB-dependent receptor, plug domain"/>
    <property type="match status" value="1"/>
</dbReference>
<evidence type="ECO:0000256" key="10">
    <source>
        <dbReference type="ARBA" id="ARBA00023170"/>
    </source>
</evidence>
<dbReference type="InterPro" id="IPR000531">
    <property type="entry name" value="Beta-barrel_TonB"/>
</dbReference>
<evidence type="ECO:0000256" key="12">
    <source>
        <dbReference type="PROSITE-ProRule" id="PRU01360"/>
    </source>
</evidence>
<dbReference type="InterPro" id="IPR010917">
    <property type="entry name" value="TonB_rcpt_CS"/>
</dbReference>
<feature type="domain" description="TonB-dependent receptor-like beta-barrel" evidence="15">
    <location>
        <begin position="287"/>
        <end position="784"/>
    </location>
</feature>
<dbReference type="InterPro" id="IPR037066">
    <property type="entry name" value="Plug_dom_sf"/>
</dbReference>
<dbReference type="InterPro" id="IPR012910">
    <property type="entry name" value="Plug_dom"/>
</dbReference>
<evidence type="ECO:0000256" key="4">
    <source>
        <dbReference type="ARBA" id="ARBA00022452"/>
    </source>
</evidence>
<feature type="domain" description="TonB-dependent receptor plug" evidence="16">
    <location>
        <begin position="66"/>
        <end position="167"/>
    </location>
</feature>
<evidence type="ECO:0000256" key="2">
    <source>
        <dbReference type="ARBA" id="ARBA00008143"/>
    </source>
</evidence>
<name>A0ABX3KZ16_9PAST</name>
<evidence type="ECO:0000256" key="11">
    <source>
        <dbReference type="ARBA" id="ARBA00023237"/>
    </source>
</evidence>
<proteinExistence type="inferred from homology"/>
<keyword evidence="6" id="KW-0732">Signal</keyword>
<dbReference type="CDD" id="cd01347">
    <property type="entry name" value="ligand_gated_channel"/>
    <property type="match status" value="1"/>
</dbReference>
<evidence type="ECO:0000313" key="17">
    <source>
        <dbReference type="EMBL" id="OOF70175.1"/>
    </source>
</evidence>
<accession>A0ABX3KZ16</accession>
<keyword evidence="8 14" id="KW-0798">TonB box</keyword>
<dbReference type="PROSITE" id="PS01156">
    <property type="entry name" value="TONB_DEPENDENT_REC_2"/>
    <property type="match status" value="1"/>
</dbReference>
<evidence type="ECO:0000256" key="9">
    <source>
        <dbReference type="ARBA" id="ARBA00023136"/>
    </source>
</evidence>
<dbReference type="PROSITE" id="PS52016">
    <property type="entry name" value="TONB_DEPENDENT_REC_3"/>
    <property type="match status" value="1"/>
</dbReference>
<dbReference type="Proteomes" id="UP000188820">
    <property type="component" value="Unassembled WGS sequence"/>
</dbReference>
<keyword evidence="5 12" id="KW-0812">Transmembrane</keyword>
<evidence type="ECO:0000256" key="14">
    <source>
        <dbReference type="RuleBase" id="RU003357"/>
    </source>
</evidence>
<reference evidence="17 18" key="1">
    <citation type="submission" date="2016-10" db="EMBL/GenBank/DDBJ databases">
        <title>Rodentibacter gen. nov. and new species.</title>
        <authorList>
            <person name="Christensen H."/>
        </authorList>
    </citation>
    <scope>NUCLEOTIDE SEQUENCE [LARGE SCALE GENOMIC DNA]</scope>
    <source>
        <strain evidence="17 18">1998236014</strain>
    </source>
</reference>
<evidence type="ECO:0000256" key="8">
    <source>
        <dbReference type="ARBA" id="ARBA00023077"/>
    </source>
</evidence>
<evidence type="ECO:0000259" key="16">
    <source>
        <dbReference type="Pfam" id="PF07715"/>
    </source>
</evidence>
<keyword evidence="18" id="KW-1185">Reference proteome</keyword>
<keyword evidence="7" id="KW-0677">Repeat</keyword>
<dbReference type="EMBL" id="MLAA01000015">
    <property type="protein sequence ID" value="OOF70175.1"/>
    <property type="molecule type" value="Genomic_DNA"/>
</dbReference>
<sequence>MFKKHPKTLKYTPIVLILTAYSNSVLSEKIAENSTALPMELETINVNTELTTQNEVHKTPAIIKKNVKTIQDELIRDTADLVRYSTDVGISDNGRRLKGFAMRGVEGNRVGISIDGVSLPDSEENSLYSRYGNFNNSRLSVDPELIRNIEIVRGSDSLSFGSGSLGGNVNYHTLEAIDIVKAGNTFGGFLRSGYTSKNQQWINSLGFGYIGENIDAILIYSQRRGHETQSAGGDIVLQSNGKYDTPRDVARRAEIGAARIHPDPSNHINHSFLAKLGWNFIPGHRLGISLNGQKNSNYTDEKSYSLMTYWREADDRQKRLNLNVFYEWAPQSNLISLVRTDFDYQKTENGAVNYKGSFERVGGNYNDGFIYQKSYLQHRDNRNLKTDFYRVSLSLDSQPLTFWNTEHQLKFKTSLSRREFKNINQDDILNPDGSLNMREIYTIQYPIKAEQYMVSLQDHLIFNDIFSARVGVGYHYEKVKPQHIDPNIPCGKSSGFGRLCSEVDMNGKVFNNWSGLTALEAQLNDTWKLGYQFSTGYRVPTASEMFFTFESPYGNWAANPDLTSEKSQNHHIFLQGKGKYGELDINLYETRYRHFLFEQETLITRTNPNCDWYAKYYTGCTDKQEDYYQQMVNLDSAKIKGIEFKGNLDLHQLFSALPNGLKLQGALGYSKGKLSTSDSLLSIQPLKFILGLDYEDPNGVWGIFSRLTYLGGKKPKDAQVSEMAERCVESGFDYWSGSQVCKKTESYLKTETYRWLNNKAFVFDLFGYYKPTSNMTLRAGIYNLFNRKYHTWDSLRGLNRRSTVNTVDWDKGQGLERFYAPGRNYSASVEIRF</sequence>
<dbReference type="Gene3D" id="2.40.170.20">
    <property type="entry name" value="TonB-dependent receptor, beta-barrel domain"/>
    <property type="match status" value="1"/>
</dbReference>
<dbReference type="InterPro" id="IPR039426">
    <property type="entry name" value="TonB-dep_rcpt-like"/>
</dbReference>
<dbReference type="Pfam" id="PF00593">
    <property type="entry name" value="TonB_dep_Rec_b-barrel"/>
    <property type="match status" value="1"/>
</dbReference>
<comment type="subcellular location">
    <subcellularLocation>
        <location evidence="1 12">Cell outer membrane</location>
        <topology evidence="1 12">Multi-pass membrane protein</topology>
    </subcellularLocation>
</comment>
<dbReference type="SUPFAM" id="SSF56935">
    <property type="entry name" value="Porins"/>
    <property type="match status" value="1"/>
</dbReference>
<dbReference type="Pfam" id="PF07715">
    <property type="entry name" value="Plug"/>
    <property type="match status" value="1"/>
</dbReference>
<dbReference type="PANTHER" id="PTHR30069">
    <property type="entry name" value="TONB-DEPENDENT OUTER MEMBRANE RECEPTOR"/>
    <property type="match status" value="1"/>
</dbReference>
<feature type="short sequence motif" description="TonB C-terminal box" evidence="13">
    <location>
        <begin position="816"/>
        <end position="833"/>
    </location>
</feature>
<keyword evidence="4 12" id="KW-1134">Transmembrane beta strand</keyword>
<evidence type="ECO:0000259" key="15">
    <source>
        <dbReference type="Pfam" id="PF00593"/>
    </source>
</evidence>
<dbReference type="InterPro" id="IPR010949">
    <property type="entry name" value="TonB_Hb/transfer/lactofer_rcpt"/>
</dbReference>
<evidence type="ECO:0000313" key="18">
    <source>
        <dbReference type="Proteomes" id="UP000188820"/>
    </source>
</evidence>
<keyword evidence="10" id="KW-0675">Receptor</keyword>
<evidence type="ECO:0000256" key="3">
    <source>
        <dbReference type="ARBA" id="ARBA00022448"/>
    </source>
</evidence>
<organism evidence="17 18">
    <name type="scientific">Rodentibacter caecimuris</name>
    <dbReference type="NCBI Taxonomy" id="1796644"/>
    <lineage>
        <taxon>Bacteria</taxon>
        <taxon>Pseudomonadati</taxon>
        <taxon>Pseudomonadota</taxon>
        <taxon>Gammaproteobacteria</taxon>
        <taxon>Pasteurellales</taxon>
        <taxon>Pasteurellaceae</taxon>
        <taxon>Rodentibacter</taxon>
    </lineage>
</organism>
<evidence type="ECO:0000256" key="1">
    <source>
        <dbReference type="ARBA" id="ARBA00004571"/>
    </source>
</evidence>
<protein>
    <submittedName>
        <fullName evidence="17">Ligand-gated channel protein</fullName>
    </submittedName>
</protein>
<evidence type="ECO:0000256" key="7">
    <source>
        <dbReference type="ARBA" id="ARBA00022737"/>
    </source>
</evidence>
<keyword evidence="3 12" id="KW-0813">Transport</keyword>
<dbReference type="NCBIfam" id="TIGR01786">
    <property type="entry name" value="TonB-hemlactrns"/>
    <property type="match status" value="1"/>
</dbReference>
<dbReference type="PANTHER" id="PTHR30069:SF29">
    <property type="entry name" value="HEMOGLOBIN AND HEMOGLOBIN-HAPTOGLOBIN-BINDING PROTEIN 1-RELATED"/>
    <property type="match status" value="1"/>
</dbReference>
<evidence type="ECO:0000256" key="6">
    <source>
        <dbReference type="ARBA" id="ARBA00022729"/>
    </source>
</evidence>
<keyword evidence="11 12" id="KW-0998">Cell outer membrane</keyword>
<comment type="caution">
    <text evidence="17">The sequence shown here is derived from an EMBL/GenBank/DDBJ whole genome shotgun (WGS) entry which is preliminary data.</text>
</comment>